<dbReference type="RefSeq" id="WP_262856507.1">
    <property type="nucleotide sequence ID" value="NZ_JAOPKZ010000015.1"/>
</dbReference>
<sequence length="132" mass="15980">MNKKFKIIGIVIITLIIILIVAFIICKHMYLDYQKHEEAKLRHKVHHVFKQKGWEDKIKDEENIFTLNTGDNDLQVTFKDEPYNTYTYSVDEDNKVRGDAVLKDKYDKDFESKKKYKEYLKRIHFKETYDLK</sequence>
<evidence type="ECO:0000313" key="2">
    <source>
        <dbReference type="EMBL" id="MCU5746825.1"/>
    </source>
</evidence>
<dbReference type="Pfam" id="PF11337">
    <property type="entry name" value="DUF3139"/>
    <property type="match status" value="1"/>
</dbReference>
<accession>A0ABT2QS81</accession>
<keyword evidence="1" id="KW-0812">Transmembrane</keyword>
<comment type="caution">
    <text evidence="2">The sequence shown here is derived from an EMBL/GenBank/DDBJ whole genome shotgun (WGS) entry which is preliminary data.</text>
</comment>
<keyword evidence="1" id="KW-1133">Transmembrane helix</keyword>
<name>A0ABT2QS81_9STAP</name>
<dbReference type="InterPro" id="IPR021486">
    <property type="entry name" value="DUF3139"/>
</dbReference>
<keyword evidence="1" id="KW-0472">Membrane</keyword>
<reference evidence="2 3" key="1">
    <citation type="journal article" date="2023" name="Int. J. Syst. Evol. Microbiol.">
        <title>Streptococcus sciuri sp. nov., Staphylococcus marylandisciuri sp. nov. and Staphylococcus americanisciuri sp. nov., isolated from faeces of eastern grey squirrel (Sciurus carolinensis).</title>
        <authorList>
            <person name="Volokhov D.V."/>
            <person name="Zagorodnyaya T.A."/>
            <person name="Furtak V.A."/>
            <person name="Nattanmai G."/>
            <person name="Randall L."/>
            <person name="Jose S."/>
            <person name="Gao Y."/>
            <person name="Eisenberg T."/>
            <person name="Delmonte P."/>
            <person name="Blom J."/>
            <person name="Mitchell K.K."/>
        </authorList>
    </citation>
    <scope>NUCLEOTIDE SEQUENCE [LARGE SCALE GENOMIC DNA]</scope>
    <source>
        <strain evidence="2 3">SQ8-PEA</strain>
    </source>
</reference>
<dbReference type="EMBL" id="JAOPKZ010000015">
    <property type="protein sequence ID" value="MCU5746825.1"/>
    <property type="molecule type" value="Genomic_DNA"/>
</dbReference>
<keyword evidence="3" id="KW-1185">Reference proteome</keyword>
<evidence type="ECO:0000256" key="1">
    <source>
        <dbReference type="SAM" id="Phobius"/>
    </source>
</evidence>
<evidence type="ECO:0000313" key="3">
    <source>
        <dbReference type="Proteomes" id="UP001209553"/>
    </source>
</evidence>
<dbReference type="Proteomes" id="UP001209553">
    <property type="component" value="Unassembled WGS sequence"/>
</dbReference>
<gene>
    <name evidence="2" type="ORF">N9R04_09070</name>
</gene>
<feature type="transmembrane region" description="Helical" evidence="1">
    <location>
        <begin position="7"/>
        <end position="25"/>
    </location>
</feature>
<protein>
    <submittedName>
        <fullName evidence="2">DUF3139 domain-containing protein</fullName>
    </submittedName>
</protein>
<organism evidence="2 3">
    <name type="scientific">Staphylococcus marylandisciuri</name>
    <dbReference type="NCBI Taxonomy" id="2981529"/>
    <lineage>
        <taxon>Bacteria</taxon>
        <taxon>Bacillati</taxon>
        <taxon>Bacillota</taxon>
        <taxon>Bacilli</taxon>
        <taxon>Bacillales</taxon>
        <taxon>Staphylococcaceae</taxon>
        <taxon>Staphylococcus</taxon>
    </lineage>
</organism>
<proteinExistence type="predicted"/>